<sequence length="395" mass="44742">MDRIEDLVRFVREHEADNLDRLLLSASRYPGIDVPFAVDQIKARRQVKEKLPAWYQNDRLVFPAKIAAEQCSSELTALYKQRLVGSDTCLCDLTGGLGIDSYFFSQKVRQVIYVERFPRYCEVAAHNFGVLGAGNIQVVNDDAGRFVDRALGVDVFYIDPARRGEGNRRVFALADCEPDLPRLLPSLLAKAPMIIAKLSPMADIQRTLEWLPGTVSVHVLSVRNECKELLFVIGRERGINDPRIVCVNFRVDGSEESFSFSLGEEREAVVRMRERVLGYLYEPNASLMKAGAFKVVGVRWGLDKLHVNSHLYTADDRLPDFPGRVFKVAEVIPFNHKRVKTLAREIPRANITVRNFPLSVSDLRKRTKITEGGDIYLFATTLANEEKVLIRCEKV</sequence>
<feature type="domain" description="PG-1098 ferredoxin-like" evidence="2">
    <location>
        <begin position="279"/>
        <end position="322"/>
    </location>
</feature>
<accession>A0A9D1XRZ4</accession>
<dbReference type="Gene3D" id="3.40.50.150">
    <property type="entry name" value="Vaccinia Virus protein VP39"/>
    <property type="match status" value="1"/>
</dbReference>
<evidence type="ECO:0000259" key="1">
    <source>
        <dbReference type="Pfam" id="PF18096"/>
    </source>
</evidence>
<dbReference type="AlphaFoldDB" id="A0A9D1XRZ4"/>
<dbReference type="GO" id="GO:0008168">
    <property type="term" value="F:methyltransferase activity"/>
    <property type="evidence" value="ECO:0007669"/>
    <property type="project" value="UniProtKB-KW"/>
</dbReference>
<evidence type="ECO:0000313" key="4">
    <source>
        <dbReference type="Proteomes" id="UP000823847"/>
    </source>
</evidence>
<dbReference type="Gene3D" id="1.10.10.1110">
    <property type="entry name" value="Methyltransferase PG1098, N-terminal domain"/>
    <property type="match status" value="1"/>
</dbReference>
<keyword evidence="3" id="KW-0489">Methyltransferase</keyword>
<proteinExistence type="predicted"/>
<reference evidence="3" key="2">
    <citation type="submission" date="2021-04" db="EMBL/GenBank/DDBJ databases">
        <authorList>
            <person name="Gilroy R."/>
        </authorList>
    </citation>
    <scope>NUCLEOTIDE SEQUENCE</scope>
    <source>
        <strain evidence="3">ChiHecec2B26-12326</strain>
    </source>
</reference>
<reference evidence="3" key="1">
    <citation type="journal article" date="2021" name="PeerJ">
        <title>Extensive microbial diversity within the chicken gut microbiome revealed by metagenomics and culture.</title>
        <authorList>
            <person name="Gilroy R."/>
            <person name="Ravi A."/>
            <person name="Getino M."/>
            <person name="Pursley I."/>
            <person name="Horton D.L."/>
            <person name="Alikhan N.F."/>
            <person name="Baker D."/>
            <person name="Gharbi K."/>
            <person name="Hall N."/>
            <person name="Watson M."/>
            <person name="Adriaenssens E.M."/>
            <person name="Foster-Nyarko E."/>
            <person name="Jarju S."/>
            <person name="Secka A."/>
            <person name="Antonio M."/>
            <person name="Oren A."/>
            <person name="Chaudhuri R.R."/>
            <person name="La Ragione R."/>
            <person name="Hildebrand F."/>
            <person name="Pallen M.J."/>
        </authorList>
    </citation>
    <scope>NUCLEOTIDE SEQUENCE</scope>
    <source>
        <strain evidence="3">ChiHecec2B26-12326</strain>
    </source>
</reference>
<gene>
    <name evidence="3" type="ORF">H9848_08600</name>
</gene>
<evidence type="ECO:0000259" key="2">
    <source>
        <dbReference type="Pfam" id="PF22013"/>
    </source>
</evidence>
<feature type="domain" description="THUMP-like" evidence="1">
    <location>
        <begin position="323"/>
        <end position="394"/>
    </location>
</feature>
<dbReference type="InterPro" id="IPR041497">
    <property type="entry name" value="Thump-like"/>
</dbReference>
<dbReference type="Proteomes" id="UP000823847">
    <property type="component" value="Unassembled WGS sequence"/>
</dbReference>
<dbReference type="SUPFAM" id="SSF53335">
    <property type="entry name" value="S-adenosyl-L-methionine-dependent methyltransferases"/>
    <property type="match status" value="1"/>
</dbReference>
<organism evidence="3 4">
    <name type="scientific">Candidatus Parabacteroides intestinigallinarum</name>
    <dbReference type="NCBI Taxonomy" id="2838722"/>
    <lineage>
        <taxon>Bacteria</taxon>
        <taxon>Pseudomonadati</taxon>
        <taxon>Bacteroidota</taxon>
        <taxon>Bacteroidia</taxon>
        <taxon>Bacteroidales</taxon>
        <taxon>Tannerellaceae</taxon>
        <taxon>Parabacteroides</taxon>
    </lineage>
</organism>
<dbReference type="InterPro" id="IPR054168">
    <property type="entry name" value="PG_1098_Fer"/>
</dbReference>
<comment type="caution">
    <text evidence="3">The sequence shown here is derived from an EMBL/GenBank/DDBJ whole genome shotgun (WGS) entry which is preliminary data.</text>
</comment>
<name>A0A9D1XRZ4_9BACT</name>
<dbReference type="Pfam" id="PF22013">
    <property type="entry name" value="PG_1098_Fer"/>
    <property type="match status" value="1"/>
</dbReference>
<dbReference type="EMBL" id="DXEN01000064">
    <property type="protein sequence ID" value="HIX86647.1"/>
    <property type="molecule type" value="Genomic_DNA"/>
</dbReference>
<dbReference type="Pfam" id="PF18096">
    <property type="entry name" value="Thump_like"/>
    <property type="match status" value="1"/>
</dbReference>
<evidence type="ECO:0000313" key="3">
    <source>
        <dbReference type="EMBL" id="HIX86647.1"/>
    </source>
</evidence>
<protein>
    <submittedName>
        <fullName evidence="3">Class I SAM-dependent methyltransferase</fullName>
    </submittedName>
</protein>
<keyword evidence="3" id="KW-0808">Transferase</keyword>
<dbReference type="GO" id="GO:0032259">
    <property type="term" value="P:methylation"/>
    <property type="evidence" value="ECO:0007669"/>
    <property type="project" value="UniProtKB-KW"/>
</dbReference>
<dbReference type="InterPro" id="IPR029063">
    <property type="entry name" value="SAM-dependent_MTases_sf"/>
</dbReference>